<dbReference type="AlphaFoldDB" id="A0A9P6KEB9"/>
<evidence type="ECO:0000256" key="7">
    <source>
        <dbReference type="ARBA" id="ARBA00022840"/>
    </source>
</evidence>
<dbReference type="InterPro" id="IPR042050">
    <property type="entry name" value="BIP_NBD"/>
</dbReference>
<dbReference type="EC" id="3.6.4.10" evidence="3"/>
<sequence length="675" mass="74129">MKAHRRRSRAKRSKVFLPGLIALLAIILLCLAALSGARAESQPKEDVEPVIGIDLGTTYSCVSVQRNGRPEIIANDQGHRITPSYVAFTGDERLIGDAAKNQYAANPTNTIFDIKRLIGRRFDDKVVQEDIKHFPFKVQSKDGGPVVQVDINGELKTFTPEEISAMILTKMKDTAEAYLSRKVKDAVITVPAYFTDAQRQATRDAAAIAGLNALRIINEPTAAAIAYGLDKDPGERTILVYDLGGGTFDVSILSIDEGVFEVLATAGDTHLGGEDFDQRVMDYFVSLYKTKSGKDVYSDLKAMGKLKREVEKAKRTLSTQISARLEIDSFHEGQDFSETLTRAKFEELNLDLFRETLAPIKQALKSAGLKMENVDEIVLVGGSTRIPKVISMIEDFFGGKKASKGINPDEAVALGAAIQGGILSGEVFSNFACVIDVTPLTLGIETTGGVMNKIIQRHSAIPNKKSQLFTTMTDNQPTVSIHVYEGERALTKDNNLLGKFELTNIPPAPRGVPQIDVTFEVDANNILTITAEDRATGKKEKLTIKSYGRRLGVEDIERMIEESFQYAQADRATKERIEASNSFESYLYTTKTQVGDETQLGGKLSREDKSLILDAITQKTFWLETHGPSSTKEELDEQKKAFEAVLHPITSRLYGQGSSGSKSGPESSMPDRDEL</sequence>
<dbReference type="CDD" id="cd10241">
    <property type="entry name" value="ASKHA_NBD_HSP70_BiP"/>
    <property type="match status" value="1"/>
</dbReference>
<dbReference type="GO" id="GO:0005524">
    <property type="term" value="F:ATP binding"/>
    <property type="evidence" value="ECO:0007669"/>
    <property type="project" value="UniProtKB-KW"/>
</dbReference>
<feature type="compositionally biased region" description="Low complexity" evidence="10">
    <location>
        <begin position="655"/>
        <end position="668"/>
    </location>
</feature>
<comment type="subcellular location">
    <subcellularLocation>
        <location evidence="1">Endoplasmic reticulum lumen</location>
    </subcellularLocation>
</comment>
<dbReference type="FunFam" id="3.90.640.10:FF:000153">
    <property type="entry name" value="Endoplasmic reticulum chaperone BiP"/>
    <property type="match status" value="1"/>
</dbReference>
<dbReference type="Gene3D" id="1.20.1270.10">
    <property type="match status" value="1"/>
</dbReference>
<dbReference type="GO" id="GO:0140662">
    <property type="term" value="F:ATP-dependent protein folding chaperone"/>
    <property type="evidence" value="ECO:0007669"/>
    <property type="project" value="InterPro"/>
</dbReference>
<dbReference type="SUPFAM" id="SSF100934">
    <property type="entry name" value="Heat shock protein 70kD (HSP70), C-terminal subdomain"/>
    <property type="match status" value="1"/>
</dbReference>
<dbReference type="InterPro" id="IPR029048">
    <property type="entry name" value="HSP70_C_sf"/>
</dbReference>
<evidence type="ECO:0000256" key="5">
    <source>
        <dbReference type="ARBA" id="ARBA00022741"/>
    </source>
</evidence>
<evidence type="ECO:0000256" key="2">
    <source>
        <dbReference type="ARBA" id="ARBA00007381"/>
    </source>
</evidence>
<evidence type="ECO:0000313" key="13">
    <source>
        <dbReference type="Proteomes" id="UP000780801"/>
    </source>
</evidence>
<reference evidence="12" key="1">
    <citation type="journal article" date="2020" name="Fungal Divers.">
        <title>Resolving the Mortierellaceae phylogeny through synthesis of multi-gene phylogenetics and phylogenomics.</title>
        <authorList>
            <person name="Vandepol N."/>
            <person name="Liber J."/>
            <person name="Desiro A."/>
            <person name="Na H."/>
            <person name="Kennedy M."/>
            <person name="Barry K."/>
            <person name="Grigoriev I.V."/>
            <person name="Miller A.N."/>
            <person name="O'Donnell K."/>
            <person name="Stajich J.E."/>
            <person name="Bonito G."/>
        </authorList>
    </citation>
    <scope>NUCLEOTIDE SEQUENCE</scope>
    <source>
        <strain evidence="12">KOD1015</strain>
    </source>
</reference>
<evidence type="ECO:0000256" key="3">
    <source>
        <dbReference type="ARBA" id="ARBA00012554"/>
    </source>
</evidence>
<dbReference type="InterPro" id="IPR043129">
    <property type="entry name" value="ATPase_NBD"/>
</dbReference>
<dbReference type="OrthoDB" id="2401965at2759"/>
<gene>
    <name evidence="12" type="primary">KAR2_1</name>
    <name evidence="12" type="ORF">BGW38_001355</name>
</gene>
<feature type="signal peptide" evidence="11">
    <location>
        <begin position="1"/>
        <end position="39"/>
    </location>
</feature>
<dbReference type="Gene3D" id="3.90.640.10">
    <property type="entry name" value="Actin, Chain A, domain 4"/>
    <property type="match status" value="1"/>
</dbReference>
<feature type="region of interest" description="Disordered" evidence="10">
    <location>
        <begin position="651"/>
        <end position="675"/>
    </location>
</feature>
<dbReference type="PANTHER" id="PTHR19375">
    <property type="entry name" value="HEAT SHOCK PROTEIN 70KDA"/>
    <property type="match status" value="1"/>
</dbReference>
<dbReference type="InterPro" id="IPR029047">
    <property type="entry name" value="HSP70_peptide-bd_sf"/>
</dbReference>
<evidence type="ECO:0000256" key="10">
    <source>
        <dbReference type="SAM" id="MobiDB-lite"/>
    </source>
</evidence>
<dbReference type="Pfam" id="PF00012">
    <property type="entry name" value="HSP70"/>
    <property type="match status" value="1"/>
</dbReference>
<comment type="similarity">
    <text evidence="2 9">Belongs to the heat shock protein 70 family.</text>
</comment>
<dbReference type="PROSITE" id="PS00297">
    <property type="entry name" value="HSP70_1"/>
    <property type="match status" value="1"/>
</dbReference>
<dbReference type="EMBL" id="JAABOA010001425">
    <property type="protein sequence ID" value="KAF9581577.1"/>
    <property type="molecule type" value="Genomic_DNA"/>
</dbReference>
<accession>A0A9P6KEB9</accession>
<comment type="catalytic activity">
    <reaction evidence="8">
        <text>ATP + H2O = ADP + phosphate + H(+)</text>
        <dbReference type="Rhea" id="RHEA:13065"/>
        <dbReference type="ChEBI" id="CHEBI:15377"/>
        <dbReference type="ChEBI" id="CHEBI:15378"/>
        <dbReference type="ChEBI" id="CHEBI:30616"/>
        <dbReference type="ChEBI" id="CHEBI:43474"/>
        <dbReference type="ChEBI" id="CHEBI:456216"/>
        <dbReference type="EC" id="3.6.4.10"/>
    </reaction>
</comment>
<dbReference type="Proteomes" id="UP000780801">
    <property type="component" value="Unassembled WGS sequence"/>
</dbReference>
<keyword evidence="4 11" id="KW-0732">Signal</keyword>
<dbReference type="PROSITE" id="PS00329">
    <property type="entry name" value="HSP70_2"/>
    <property type="match status" value="1"/>
</dbReference>
<organism evidence="12 13">
    <name type="scientific">Lunasporangiospora selenospora</name>
    <dbReference type="NCBI Taxonomy" id="979761"/>
    <lineage>
        <taxon>Eukaryota</taxon>
        <taxon>Fungi</taxon>
        <taxon>Fungi incertae sedis</taxon>
        <taxon>Mucoromycota</taxon>
        <taxon>Mortierellomycotina</taxon>
        <taxon>Mortierellomycetes</taxon>
        <taxon>Mortierellales</taxon>
        <taxon>Mortierellaceae</taxon>
        <taxon>Lunasporangiospora</taxon>
    </lineage>
</organism>
<evidence type="ECO:0000256" key="6">
    <source>
        <dbReference type="ARBA" id="ARBA00022824"/>
    </source>
</evidence>
<dbReference type="FunFam" id="3.30.420.40:FF:000026">
    <property type="entry name" value="Heat shock protein 70"/>
    <property type="match status" value="1"/>
</dbReference>
<dbReference type="SUPFAM" id="SSF100920">
    <property type="entry name" value="Heat shock protein 70kD (HSP70), peptide-binding domain"/>
    <property type="match status" value="1"/>
</dbReference>
<evidence type="ECO:0000256" key="1">
    <source>
        <dbReference type="ARBA" id="ARBA00004319"/>
    </source>
</evidence>
<evidence type="ECO:0000256" key="11">
    <source>
        <dbReference type="SAM" id="SignalP"/>
    </source>
</evidence>
<dbReference type="PROSITE" id="PS01036">
    <property type="entry name" value="HSP70_3"/>
    <property type="match status" value="1"/>
</dbReference>
<dbReference type="InterPro" id="IPR018181">
    <property type="entry name" value="Heat_shock_70_CS"/>
</dbReference>
<dbReference type="Gene3D" id="2.60.34.10">
    <property type="entry name" value="Substrate Binding Domain Of DNAk, Chain A, domain 1"/>
    <property type="match status" value="1"/>
</dbReference>
<keyword evidence="5 9" id="KW-0547">Nucleotide-binding</keyword>
<dbReference type="Gene3D" id="3.30.420.40">
    <property type="match status" value="2"/>
</dbReference>
<feature type="chain" id="PRO_5040477266" description="non-chaperonin molecular chaperone ATPase" evidence="11">
    <location>
        <begin position="40"/>
        <end position="675"/>
    </location>
</feature>
<dbReference type="InterPro" id="IPR013126">
    <property type="entry name" value="Hsp_70_fam"/>
</dbReference>
<protein>
    <recommendedName>
        <fullName evidence="3">non-chaperonin molecular chaperone ATPase</fullName>
        <ecNumber evidence="3">3.6.4.10</ecNumber>
    </recommendedName>
</protein>
<dbReference type="FunFam" id="2.60.34.10:FF:000002">
    <property type="entry name" value="Heat shock 70 kDa"/>
    <property type="match status" value="1"/>
</dbReference>
<evidence type="ECO:0000256" key="8">
    <source>
        <dbReference type="ARBA" id="ARBA00048056"/>
    </source>
</evidence>
<keyword evidence="13" id="KW-1185">Reference proteome</keyword>
<dbReference type="SUPFAM" id="SSF53067">
    <property type="entry name" value="Actin-like ATPase domain"/>
    <property type="match status" value="2"/>
</dbReference>
<evidence type="ECO:0000256" key="9">
    <source>
        <dbReference type="RuleBase" id="RU003322"/>
    </source>
</evidence>
<name>A0A9P6KEB9_9FUNG</name>
<dbReference type="GO" id="GO:0005788">
    <property type="term" value="C:endoplasmic reticulum lumen"/>
    <property type="evidence" value="ECO:0007669"/>
    <property type="project" value="UniProtKB-SubCell"/>
</dbReference>
<evidence type="ECO:0000256" key="4">
    <source>
        <dbReference type="ARBA" id="ARBA00022729"/>
    </source>
</evidence>
<keyword evidence="7 9" id="KW-0067">ATP-binding</keyword>
<evidence type="ECO:0000313" key="12">
    <source>
        <dbReference type="EMBL" id="KAF9581577.1"/>
    </source>
</evidence>
<dbReference type="PRINTS" id="PR00301">
    <property type="entry name" value="HEATSHOCK70"/>
</dbReference>
<keyword evidence="6" id="KW-0256">Endoplasmic reticulum</keyword>
<proteinExistence type="inferred from homology"/>
<comment type="caution">
    <text evidence="12">The sequence shown here is derived from an EMBL/GenBank/DDBJ whole genome shotgun (WGS) entry which is preliminary data.</text>
</comment>
<dbReference type="NCBIfam" id="NF001413">
    <property type="entry name" value="PRK00290.1"/>
    <property type="match status" value="1"/>
</dbReference>